<dbReference type="EMBL" id="JACXAE010000083">
    <property type="protein sequence ID" value="MBD2775572.1"/>
    <property type="molecule type" value="Genomic_DNA"/>
</dbReference>
<evidence type="ECO:0000256" key="1">
    <source>
        <dbReference type="ARBA" id="ARBA00004651"/>
    </source>
</evidence>
<keyword evidence="3 6" id="KW-0812">Transmembrane</keyword>
<dbReference type="Pfam" id="PF02683">
    <property type="entry name" value="DsbD_TM"/>
    <property type="match status" value="1"/>
</dbReference>
<organism evidence="8 9">
    <name type="scientific">Iningainema tapete BLCC-T55</name>
    <dbReference type="NCBI Taxonomy" id="2748662"/>
    <lineage>
        <taxon>Bacteria</taxon>
        <taxon>Bacillati</taxon>
        <taxon>Cyanobacteriota</taxon>
        <taxon>Cyanophyceae</taxon>
        <taxon>Nostocales</taxon>
        <taxon>Scytonemataceae</taxon>
        <taxon>Iningainema tapete</taxon>
    </lineage>
</organism>
<keyword evidence="9" id="KW-1185">Reference proteome</keyword>
<protein>
    <submittedName>
        <fullName evidence="8">Thioredoxin family protein</fullName>
    </submittedName>
</protein>
<feature type="transmembrane region" description="Helical" evidence="6">
    <location>
        <begin position="526"/>
        <end position="544"/>
    </location>
</feature>
<evidence type="ECO:0000313" key="9">
    <source>
        <dbReference type="Proteomes" id="UP000629098"/>
    </source>
</evidence>
<dbReference type="Proteomes" id="UP000629098">
    <property type="component" value="Unassembled WGS sequence"/>
</dbReference>
<feature type="transmembrane region" description="Helical" evidence="6">
    <location>
        <begin position="581"/>
        <end position="600"/>
    </location>
</feature>
<gene>
    <name evidence="8" type="ORF">ICL16_26820</name>
</gene>
<dbReference type="GO" id="GO:0015035">
    <property type="term" value="F:protein-disulfide reductase activity"/>
    <property type="evidence" value="ECO:0007669"/>
    <property type="project" value="TreeGrafter"/>
</dbReference>
<name>A0A8J6XLZ6_9CYAN</name>
<evidence type="ECO:0000256" key="6">
    <source>
        <dbReference type="SAM" id="Phobius"/>
    </source>
</evidence>
<feature type="transmembrane region" description="Helical" evidence="6">
    <location>
        <begin position="372"/>
        <end position="392"/>
    </location>
</feature>
<dbReference type="PANTHER" id="PTHR32234:SF3">
    <property type="entry name" value="SUPPRESSION OF COPPER SENSITIVITY PROTEIN"/>
    <property type="match status" value="1"/>
</dbReference>
<evidence type="ECO:0000256" key="3">
    <source>
        <dbReference type="ARBA" id="ARBA00022692"/>
    </source>
</evidence>
<reference evidence="8" key="1">
    <citation type="submission" date="2020-09" db="EMBL/GenBank/DDBJ databases">
        <title>Iningainema tapete sp. nov. (Scytonemataceae, Cyanobacteria) from greenhouses in central Florida (USA) produces two types of nodularin with biosynthetic potential for microcystin-LR and anabaenopeptins.</title>
        <authorList>
            <person name="Berthold D.E."/>
            <person name="Lefler F.W."/>
            <person name="Huang I.-S."/>
            <person name="Abdulla H."/>
            <person name="Zimba P.V."/>
            <person name="Laughinghouse H.D. IV."/>
        </authorList>
    </citation>
    <scope>NUCLEOTIDE SEQUENCE</scope>
    <source>
        <strain evidence="8">BLCCT55</strain>
    </source>
</reference>
<dbReference type="InterPro" id="IPR036249">
    <property type="entry name" value="Thioredoxin-like_sf"/>
</dbReference>
<feature type="transmembrane region" description="Helical" evidence="6">
    <location>
        <begin position="448"/>
        <end position="470"/>
    </location>
</feature>
<keyword evidence="4 6" id="KW-1133">Transmembrane helix</keyword>
<feature type="transmembrane region" description="Helical" evidence="6">
    <location>
        <begin position="550"/>
        <end position="569"/>
    </location>
</feature>
<evidence type="ECO:0000256" key="4">
    <source>
        <dbReference type="ARBA" id="ARBA00022989"/>
    </source>
</evidence>
<keyword evidence="5 6" id="KW-0472">Membrane</keyword>
<dbReference type="SUPFAM" id="SSF52833">
    <property type="entry name" value="Thioredoxin-like"/>
    <property type="match status" value="1"/>
</dbReference>
<dbReference type="Pfam" id="PF13899">
    <property type="entry name" value="Thioredoxin_7"/>
    <property type="match status" value="1"/>
</dbReference>
<evidence type="ECO:0000259" key="7">
    <source>
        <dbReference type="PROSITE" id="PS51352"/>
    </source>
</evidence>
<evidence type="ECO:0000256" key="2">
    <source>
        <dbReference type="ARBA" id="ARBA00022475"/>
    </source>
</evidence>
<feature type="transmembrane region" description="Helical" evidence="6">
    <location>
        <begin position="482"/>
        <end position="505"/>
    </location>
</feature>
<comment type="subcellular location">
    <subcellularLocation>
        <location evidence="1">Cell membrane</location>
        <topology evidence="1">Multi-pass membrane protein</topology>
    </subcellularLocation>
</comment>
<dbReference type="PROSITE" id="PS51352">
    <property type="entry name" value="THIOREDOXIN_2"/>
    <property type="match status" value="1"/>
</dbReference>
<dbReference type="Gene3D" id="3.40.30.10">
    <property type="entry name" value="Glutaredoxin"/>
    <property type="match status" value="1"/>
</dbReference>
<dbReference type="AlphaFoldDB" id="A0A8J6XLZ6"/>
<dbReference type="RefSeq" id="WP_190834164.1">
    <property type="nucleotide sequence ID" value="NZ_CAWPPI010000083.1"/>
</dbReference>
<proteinExistence type="predicted"/>
<comment type="caution">
    <text evidence="8">The sequence shown here is derived from an EMBL/GenBank/DDBJ whole genome shotgun (WGS) entry which is preliminary data.</text>
</comment>
<accession>A0A8J6XLZ6</accession>
<dbReference type="GO" id="GO:0017004">
    <property type="term" value="P:cytochrome complex assembly"/>
    <property type="evidence" value="ECO:0007669"/>
    <property type="project" value="InterPro"/>
</dbReference>
<dbReference type="InterPro" id="IPR003834">
    <property type="entry name" value="Cyt_c_assmbl_TM_dom"/>
</dbReference>
<dbReference type="PANTHER" id="PTHR32234">
    <property type="entry name" value="THIOL:DISULFIDE INTERCHANGE PROTEIN DSBD"/>
    <property type="match status" value="1"/>
</dbReference>
<dbReference type="InterPro" id="IPR035671">
    <property type="entry name" value="DsbD_gamma"/>
</dbReference>
<dbReference type="CDD" id="cd02953">
    <property type="entry name" value="DsbDgamma"/>
    <property type="match status" value="1"/>
</dbReference>
<dbReference type="Pfam" id="PF11412">
    <property type="entry name" value="DsbD_N"/>
    <property type="match status" value="1"/>
</dbReference>
<sequence length="732" mass="79253">MTLQGGKILAANKVCLNKLVTRLGFSPLRFAQSLTWIVAVAIAWCTISMDVAWAASTKSSNVQGQLVSEVKTIQPGTPLWVALQIKIRPGWHIYWKNPGDSGAAPKIQWTRTQGVNAGELVFPYPERLPVGPLMNFGYKDEVYLLTEINSNTSLPTNPVTLRAKADILVCKEECIPEQVTSTLTMPVNANAPAKDSNWAEAFSRTRQALPQPTPWQTSFTLDEKDLTLYVNAPSLQAGQIEQVQFFPEKDGIIQNAAPQNLKISSDGITLKIERGYQETANIVEGVLVVREKLDSKTATQAFTIQAKPKAASNSNLTAQTTDSPIWQALILALVGGIVLNLMPCVFPVLSLKALNIAQQGQHSIRQTRLQGLVFTAGVLVSFALVAGVLLILRGLGQQIGWGFQLQSPMFVLLMAYVLFAVGLSLSGVFVVGASIMGVGHSLTSRSGYAGEFFTGVLTTVMATPCTAPFMATAVSVALTQPAAVAIAILMTLGFGLALPYLLLSFTTALRRFLPKPGAWMETFQQILAFPMYAASAWLVWVLTLQAGTDGLAVALGGMILIGFAAWLHQKTQMSRQFWRRFGLVGSLVAVALAVTLTGLVQNPTPVAEPGSTNSASQTLWKPYTVEQLESLRSSRQPVFINFTASWCITCLVNERVALSQPEVMAAFQDKGVTLIKADWTNRNPNITEALSKFGRSGVPLYVFYPTGLEQQPLILPQVLTPAIVQDSLSKVS</sequence>
<evidence type="ECO:0000256" key="5">
    <source>
        <dbReference type="ARBA" id="ARBA00023136"/>
    </source>
</evidence>
<keyword evidence="2" id="KW-1003">Cell membrane</keyword>
<feature type="domain" description="Thioredoxin" evidence="7">
    <location>
        <begin position="598"/>
        <end position="732"/>
    </location>
</feature>
<evidence type="ECO:0000313" key="8">
    <source>
        <dbReference type="EMBL" id="MBD2775572.1"/>
    </source>
</evidence>
<feature type="transmembrane region" description="Helical" evidence="6">
    <location>
        <begin position="325"/>
        <end position="351"/>
    </location>
</feature>
<dbReference type="GO" id="GO:0045454">
    <property type="term" value="P:cell redox homeostasis"/>
    <property type="evidence" value="ECO:0007669"/>
    <property type="project" value="TreeGrafter"/>
</dbReference>
<dbReference type="GO" id="GO:0005886">
    <property type="term" value="C:plasma membrane"/>
    <property type="evidence" value="ECO:0007669"/>
    <property type="project" value="UniProtKB-SubCell"/>
</dbReference>
<dbReference type="InterPro" id="IPR028250">
    <property type="entry name" value="DsbDN"/>
</dbReference>
<feature type="transmembrane region" description="Helical" evidence="6">
    <location>
        <begin position="412"/>
        <end position="436"/>
    </location>
</feature>
<dbReference type="InterPro" id="IPR013766">
    <property type="entry name" value="Thioredoxin_domain"/>
</dbReference>